<dbReference type="InterPro" id="IPR007016">
    <property type="entry name" value="O-antigen_ligase-rel_domated"/>
</dbReference>
<feature type="transmembrane region" description="Helical" evidence="5">
    <location>
        <begin position="338"/>
        <end position="359"/>
    </location>
</feature>
<evidence type="ECO:0000259" key="6">
    <source>
        <dbReference type="Pfam" id="PF04932"/>
    </source>
</evidence>
<evidence type="ECO:0000313" key="8">
    <source>
        <dbReference type="EMBL" id="GGO63788.1"/>
    </source>
</evidence>
<accession>A0A917YQC7</accession>
<keyword evidence="2 5" id="KW-0812">Transmembrane</keyword>
<evidence type="ECO:0000256" key="3">
    <source>
        <dbReference type="ARBA" id="ARBA00022989"/>
    </source>
</evidence>
<dbReference type="Pfam" id="PF04932">
    <property type="entry name" value="Wzy_C"/>
    <property type="match status" value="1"/>
</dbReference>
<feature type="transmembrane region" description="Helical" evidence="5">
    <location>
        <begin position="47"/>
        <end position="64"/>
    </location>
</feature>
<dbReference type="GO" id="GO:0016020">
    <property type="term" value="C:membrane"/>
    <property type="evidence" value="ECO:0007669"/>
    <property type="project" value="UniProtKB-SubCell"/>
</dbReference>
<evidence type="ECO:0000313" key="9">
    <source>
        <dbReference type="Proteomes" id="UP000606935"/>
    </source>
</evidence>
<dbReference type="EMBL" id="BMLS01000001">
    <property type="protein sequence ID" value="GGO63788.1"/>
    <property type="molecule type" value="Genomic_DNA"/>
</dbReference>
<feature type="domain" description="O-antigen ligase-related" evidence="6">
    <location>
        <begin position="202"/>
        <end position="355"/>
    </location>
</feature>
<evidence type="ECO:0000256" key="5">
    <source>
        <dbReference type="SAM" id="Phobius"/>
    </source>
</evidence>
<evidence type="ECO:0000256" key="4">
    <source>
        <dbReference type="ARBA" id="ARBA00023136"/>
    </source>
</evidence>
<dbReference type="InterPro" id="IPR017528">
    <property type="entry name" value="CHP03097O-antigen_lig-rel"/>
</dbReference>
<sequence>MRDIFFVGFLIYAIYFTFKRPYIGVAAWIWIALTAPSQWAFGFSQSLRLNLTIVLVTALAYMFYRDKPKFVFTKLHFWVFAFWFWMLISSIFSLRIDDAYTWEKMIEFTKVVALFLFITMTVRRTHEVDTLIWAMVLSISAYAGMEALKFLISGGGHRIVGRAGIIIDRNDLAVAINMCIPFVVYLWAKTEHKMLKLGLLGLLLLNVLAIIGTYSRGGFIGLCVLAIAFWLKSQRKILFLILALILLPIGYGHAPEEWKERQQTVETAATEDGSFIGRLWAWKIATLIALDNPMTGGGFKATTDPVLWATYAPDTPYFGPIETPPIPPELIPKAAHNIYFQVMASAGFVGLFLFCCMLLSSLLQSLRNRIGSHSLKKGLNLESAIVLSLVGYGITGLNVSLAYFDLLYAIIGVIAVVGIQKKQAETAPSGWAGRQNQRW</sequence>
<dbReference type="InterPro" id="IPR045979">
    <property type="entry name" value="DUF5935"/>
</dbReference>
<keyword evidence="3 5" id="KW-1133">Transmembrane helix</keyword>
<feature type="transmembrane region" description="Helical" evidence="5">
    <location>
        <begin position="379"/>
        <end position="395"/>
    </location>
</feature>
<proteinExistence type="predicted"/>
<dbReference type="Proteomes" id="UP000606935">
    <property type="component" value="Unassembled WGS sequence"/>
</dbReference>
<dbReference type="NCBIfam" id="TIGR03097">
    <property type="entry name" value="PEP_O_lig_1"/>
    <property type="match status" value="1"/>
</dbReference>
<keyword evidence="4 5" id="KW-0472">Membrane</keyword>
<evidence type="ECO:0000259" key="7">
    <source>
        <dbReference type="Pfam" id="PF19358"/>
    </source>
</evidence>
<feature type="transmembrane region" description="Helical" evidence="5">
    <location>
        <begin position="76"/>
        <end position="96"/>
    </location>
</feature>
<feature type="transmembrane region" description="Helical" evidence="5">
    <location>
        <begin position="131"/>
        <end position="152"/>
    </location>
</feature>
<feature type="transmembrane region" description="Helical" evidence="5">
    <location>
        <begin position="401"/>
        <end position="419"/>
    </location>
</feature>
<dbReference type="PANTHER" id="PTHR37422:SF13">
    <property type="entry name" value="LIPOPOLYSACCHARIDE BIOSYNTHESIS PROTEIN PA4999-RELATED"/>
    <property type="match status" value="1"/>
</dbReference>
<comment type="caution">
    <text evidence="8">The sequence shown here is derived from an EMBL/GenBank/DDBJ whole genome shotgun (WGS) entry which is preliminary data.</text>
</comment>
<protein>
    <submittedName>
        <fullName evidence="8">O-antigen polymerase</fullName>
    </submittedName>
</protein>
<dbReference type="PANTHER" id="PTHR37422">
    <property type="entry name" value="TEICHURONIC ACID BIOSYNTHESIS PROTEIN TUAE"/>
    <property type="match status" value="1"/>
</dbReference>
<feature type="transmembrane region" description="Helical" evidence="5">
    <location>
        <begin position="237"/>
        <end position="254"/>
    </location>
</feature>
<feature type="transmembrane region" description="Helical" evidence="5">
    <location>
        <begin position="200"/>
        <end position="230"/>
    </location>
</feature>
<dbReference type="InterPro" id="IPR051533">
    <property type="entry name" value="WaaL-like"/>
</dbReference>
<evidence type="ECO:0000256" key="2">
    <source>
        <dbReference type="ARBA" id="ARBA00022692"/>
    </source>
</evidence>
<comment type="subcellular location">
    <subcellularLocation>
        <location evidence="1">Membrane</location>
        <topology evidence="1">Multi-pass membrane protein</topology>
    </subcellularLocation>
</comment>
<feature type="transmembrane region" description="Helical" evidence="5">
    <location>
        <begin position="6"/>
        <end position="35"/>
    </location>
</feature>
<dbReference type="Pfam" id="PF19358">
    <property type="entry name" value="DUF5935"/>
    <property type="match status" value="1"/>
</dbReference>
<reference evidence="8" key="1">
    <citation type="journal article" date="2014" name="Int. J. Syst. Evol. Microbiol.">
        <title>Complete genome sequence of Corynebacterium casei LMG S-19264T (=DSM 44701T), isolated from a smear-ripened cheese.</title>
        <authorList>
            <consortium name="US DOE Joint Genome Institute (JGI-PGF)"/>
            <person name="Walter F."/>
            <person name="Albersmeier A."/>
            <person name="Kalinowski J."/>
            <person name="Ruckert C."/>
        </authorList>
    </citation>
    <scope>NUCLEOTIDE SEQUENCE</scope>
    <source>
        <strain evidence="8">CGMCC 1.7086</strain>
    </source>
</reference>
<dbReference type="RefSeq" id="WP_188688875.1">
    <property type="nucleotide sequence ID" value="NZ_BMLS01000001.1"/>
</dbReference>
<feature type="transmembrane region" description="Helical" evidence="5">
    <location>
        <begin position="172"/>
        <end position="188"/>
    </location>
</feature>
<gene>
    <name evidence="8" type="ORF">GCM10010982_01640</name>
</gene>
<dbReference type="AlphaFoldDB" id="A0A917YQC7"/>
<evidence type="ECO:0000256" key="1">
    <source>
        <dbReference type="ARBA" id="ARBA00004141"/>
    </source>
</evidence>
<organism evidence="8 9">
    <name type="scientific">Bowmanella pacifica</name>
    <dbReference type="NCBI Taxonomy" id="502051"/>
    <lineage>
        <taxon>Bacteria</taxon>
        <taxon>Pseudomonadati</taxon>
        <taxon>Pseudomonadota</taxon>
        <taxon>Gammaproteobacteria</taxon>
        <taxon>Alteromonadales</taxon>
        <taxon>Alteromonadaceae</taxon>
        <taxon>Bowmanella</taxon>
    </lineage>
</organism>
<feature type="domain" description="DUF5935" evidence="7">
    <location>
        <begin position="1"/>
        <end position="158"/>
    </location>
</feature>
<reference evidence="8" key="2">
    <citation type="submission" date="2020-09" db="EMBL/GenBank/DDBJ databases">
        <authorList>
            <person name="Sun Q."/>
            <person name="Zhou Y."/>
        </authorList>
    </citation>
    <scope>NUCLEOTIDE SEQUENCE</scope>
    <source>
        <strain evidence="8">CGMCC 1.7086</strain>
    </source>
</reference>
<name>A0A917YQC7_9ALTE</name>
<keyword evidence="9" id="KW-1185">Reference proteome</keyword>